<reference evidence="3" key="2">
    <citation type="submission" date="2015-01" db="EMBL/GenBank/DDBJ databases">
        <title>Evolutionary Origins and Diversification of the Mycorrhizal Mutualists.</title>
        <authorList>
            <consortium name="DOE Joint Genome Institute"/>
            <consortium name="Mycorrhizal Genomics Consortium"/>
            <person name="Kohler A."/>
            <person name="Kuo A."/>
            <person name="Nagy L.G."/>
            <person name="Floudas D."/>
            <person name="Copeland A."/>
            <person name="Barry K.W."/>
            <person name="Cichocki N."/>
            <person name="Veneault-Fourrey C."/>
            <person name="LaButti K."/>
            <person name="Lindquist E.A."/>
            <person name="Lipzen A."/>
            <person name="Lundell T."/>
            <person name="Morin E."/>
            <person name="Murat C."/>
            <person name="Riley R."/>
            <person name="Ohm R."/>
            <person name="Sun H."/>
            <person name="Tunlid A."/>
            <person name="Henrissat B."/>
            <person name="Grigoriev I.V."/>
            <person name="Hibbett D.S."/>
            <person name="Martin F."/>
        </authorList>
    </citation>
    <scope>NUCLEOTIDE SEQUENCE [LARGE SCALE GENOMIC DNA]</scope>
    <source>
        <strain evidence="3">ATCC 200175</strain>
    </source>
</reference>
<accession>A0A0C9TCT2</accession>
<name>A0A0C9TCT2_PAXIN</name>
<dbReference type="OrthoDB" id="1684102at2759"/>
<dbReference type="Gene3D" id="3.40.50.2000">
    <property type="entry name" value="Glycogen Phosphorylase B"/>
    <property type="match status" value="1"/>
</dbReference>
<reference evidence="2 3" key="1">
    <citation type="submission" date="2014-06" db="EMBL/GenBank/DDBJ databases">
        <authorList>
            <consortium name="DOE Joint Genome Institute"/>
            <person name="Kuo A."/>
            <person name="Kohler A."/>
            <person name="Nagy L.G."/>
            <person name="Floudas D."/>
            <person name="Copeland A."/>
            <person name="Barry K.W."/>
            <person name="Cichocki N."/>
            <person name="Veneault-Fourrey C."/>
            <person name="LaButti K."/>
            <person name="Lindquist E.A."/>
            <person name="Lipzen A."/>
            <person name="Lundell T."/>
            <person name="Morin E."/>
            <person name="Murat C."/>
            <person name="Sun H."/>
            <person name="Tunlid A."/>
            <person name="Henrissat B."/>
            <person name="Grigoriev I.V."/>
            <person name="Hibbett D.S."/>
            <person name="Martin F."/>
            <person name="Nordberg H.P."/>
            <person name="Cantor M.N."/>
            <person name="Hua S.X."/>
        </authorList>
    </citation>
    <scope>NUCLEOTIDE SEQUENCE [LARGE SCALE GENOMIC DNA]</scope>
    <source>
        <strain evidence="2 3">ATCC 200175</strain>
    </source>
</reference>
<evidence type="ECO:0000313" key="2">
    <source>
        <dbReference type="EMBL" id="KIJ13395.1"/>
    </source>
</evidence>
<sequence>MTSLCFAYYCSGHGYGHATRVSAFARHLKGLELRPTIYIISSAPQHVFEDSINVGVTYRYAEIDPVIIQPVAYCVDRRRSIHALRSFLSKKDTVVQQEKRWLLSIGADCVLTDAAFLGCLAAHAASLPSILITNFTFDSVYSYLATSYTDHLPSGSWCGGLLVDEKVSDEPISDEDIRDLVQQIYQGYRCADFLVRLPGFIPIPSFFASFPLPAPSWTDQEANKLLPEVVHHLTKSLAESELRDTIPFSHTATPNKCLPRSVIQAPLLVRGITTVPESVYTPAGRSRFLSSIGVPGHLHDPDETKILVVSFGGQVFRKPSSSRGSSTGHSTPGNTTPLKRNFVDLQDHANADEASLSRSENYQSRALHTIVTPPTTKQDTLLAEGTGYPNAVTTVHAKHTTTTGISYCDFDAMIISSPTPLKQAVLELEPQLLPDPSWIAVMCGVSKEQWAPGDGEDRLPDNFFVAPKYVYMPDLTAVADALLGKLGYGTVSECVDSCTPFVYVPRPLFVEEHGLRLLLGQQGVGVELSRAAYEVGDWAPAVEEAWLLGRDAKAKKRETGRLGIDMDLRDKEGKALASQVTNWVRAWHSGLL</sequence>
<dbReference type="InterPro" id="IPR053205">
    <property type="entry name" value="GHMP_kinase_L-arabinokinase"/>
</dbReference>
<organism evidence="2 3">
    <name type="scientific">Paxillus involutus ATCC 200175</name>
    <dbReference type="NCBI Taxonomy" id="664439"/>
    <lineage>
        <taxon>Eukaryota</taxon>
        <taxon>Fungi</taxon>
        <taxon>Dikarya</taxon>
        <taxon>Basidiomycota</taxon>
        <taxon>Agaricomycotina</taxon>
        <taxon>Agaricomycetes</taxon>
        <taxon>Agaricomycetidae</taxon>
        <taxon>Boletales</taxon>
        <taxon>Paxilineae</taxon>
        <taxon>Paxillaceae</taxon>
        <taxon>Paxillus</taxon>
    </lineage>
</organism>
<keyword evidence="3" id="KW-1185">Reference proteome</keyword>
<protein>
    <submittedName>
        <fullName evidence="2">Unplaced genomic scaffold PAXINscaffold_30, whole genome shotgun sequence</fullName>
    </submittedName>
</protein>
<dbReference type="EMBL" id="KN819352">
    <property type="protein sequence ID" value="KIJ13395.1"/>
    <property type="molecule type" value="Genomic_DNA"/>
</dbReference>
<dbReference type="Proteomes" id="UP000053647">
    <property type="component" value="Unassembled WGS sequence"/>
</dbReference>
<evidence type="ECO:0000256" key="1">
    <source>
        <dbReference type="SAM" id="MobiDB-lite"/>
    </source>
</evidence>
<evidence type="ECO:0000313" key="3">
    <source>
        <dbReference type="Proteomes" id="UP000053647"/>
    </source>
</evidence>
<gene>
    <name evidence="2" type="ORF">PAXINDRAFT_170471</name>
</gene>
<proteinExistence type="predicted"/>
<dbReference type="PANTHER" id="PTHR38134:SF2">
    <property type="entry name" value="GALACTOKINASE"/>
    <property type="match status" value="1"/>
</dbReference>
<dbReference type="SUPFAM" id="SSF53756">
    <property type="entry name" value="UDP-Glycosyltransferase/glycogen phosphorylase"/>
    <property type="match status" value="1"/>
</dbReference>
<feature type="region of interest" description="Disordered" evidence="1">
    <location>
        <begin position="317"/>
        <end position="339"/>
    </location>
</feature>
<dbReference type="HOGENOM" id="CLU_019516_0_0_1"/>
<dbReference type="AlphaFoldDB" id="A0A0C9TCT2"/>
<feature type="compositionally biased region" description="Low complexity" evidence="1">
    <location>
        <begin position="319"/>
        <end position="333"/>
    </location>
</feature>
<dbReference type="PANTHER" id="PTHR38134">
    <property type="entry name" value="SLR1395 PROTEIN"/>
    <property type="match status" value="1"/>
</dbReference>